<protein>
    <recommendedName>
        <fullName evidence="8">Xylanolytic transcriptional activator regulatory domain-containing protein</fullName>
    </recommendedName>
</protein>
<evidence type="ECO:0000256" key="1">
    <source>
        <dbReference type="ARBA" id="ARBA00022723"/>
    </source>
</evidence>
<dbReference type="EMBL" id="BLKG01000107">
    <property type="protein sequence ID" value="GFF95103.1"/>
    <property type="molecule type" value="Genomic_DNA"/>
</dbReference>
<evidence type="ECO:0000259" key="8">
    <source>
        <dbReference type="Pfam" id="PF04082"/>
    </source>
</evidence>
<keyword evidence="3" id="KW-0805">Transcription regulation</keyword>
<evidence type="ECO:0000256" key="2">
    <source>
        <dbReference type="ARBA" id="ARBA00022833"/>
    </source>
</evidence>
<evidence type="ECO:0000313" key="9">
    <source>
        <dbReference type="EMBL" id="GFF95103.1"/>
    </source>
</evidence>
<keyword evidence="10" id="KW-1185">Reference proteome</keyword>
<keyword evidence="1" id="KW-0479">Metal-binding</keyword>
<organism evidence="9 10">
    <name type="scientific">Aspergillus udagawae</name>
    <dbReference type="NCBI Taxonomy" id="91492"/>
    <lineage>
        <taxon>Eukaryota</taxon>
        <taxon>Fungi</taxon>
        <taxon>Dikarya</taxon>
        <taxon>Ascomycota</taxon>
        <taxon>Pezizomycotina</taxon>
        <taxon>Eurotiomycetes</taxon>
        <taxon>Eurotiomycetidae</taxon>
        <taxon>Eurotiales</taxon>
        <taxon>Aspergillaceae</taxon>
        <taxon>Aspergillus</taxon>
        <taxon>Aspergillus subgen. Fumigati</taxon>
    </lineage>
</organism>
<evidence type="ECO:0000256" key="4">
    <source>
        <dbReference type="ARBA" id="ARBA00023125"/>
    </source>
</evidence>
<name>A0ABQ1B758_9EURO</name>
<keyword evidence="5" id="KW-0804">Transcription</keyword>
<evidence type="ECO:0000256" key="7">
    <source>
        <dbReference type="SAM" id="SignalP"/>
    </source>
</evidence>
<dbReference type="CDD" id="cd12148">
    <property type="entry name" value="fungal_TF_MHR"/>
    <property type="match status" value="1"/>
</dbReference>
<keyword evidence="6" id="KW-0539">Nucleus</keyword>
<dbReference type="Proteomes" id="UP000465266">
    <property type="component" value="Unassembled WGS sequence"/>
</dbReference>
<reference evidence="9 10" key="1">
    <citation type="submission" date="2020-01" db="EMBL/GenBank/DDBJ databases">
        <title>Draft genome sequence of Aspergillus udagawae IFM 53868.</title>
        <authorList>
            <person name="Takahashi H."/>
            <person name="Yaguchi T."/>
        </authorList>
    </citation>
    <scope>NUCLEOTIDE SEQUENCE [LARGE SCALE GENOMIC DNA]</scope>
    <source>
        <strain evidence="9 10">IFM 53868</strain>
    </source>
</reference>
<proteinExistence type="predicted"/>
<dbReference type="PANTHER" id="PTHR31944">
    <property type="entry name" value="HEME-RESPONSIVE ZINC FINGER TRANSCRIPTION FACTOR HAP1"/>
    <property type="match status" value="1"/>
</dbReference>
<sequence>MLLVMAVGVFFCPGSAALQSRAAAWIMGGRRWLARRRVECAQFDLNTVQICCLLFVNSQTSRVGSEPIGLLKGTLICMAMKLGFSQESSKHFPAMSASEAEMRRRLWTTVLEIAIQSSLDSGLPPLIFSKGYNCTTTSNLGDADLLDTGSLAPQPLNVFAQSSVSMVLASTQRIRLRIFHLVNAPGTTLTYQDTLQLTRELDGISNENLARMQSLTASSARPTNYIKTLDVCTRHFLLALHASFAGQARANPCYNYSRKVRMEATAMLLSNPLL</sequence>
<evidence type="ECO:0000256" key="6">
    <source>
        <dbReference type="ARBA" id="ARBA00023242"/>
    </source>
</evidence>
<dbReference type="PANTHER" id="PTHR31944:SF129">
    <property type="entry name" value="ASPYRIDONES CLUSTER REGULATOR APDR-RELATED"/>
    <property type="match status" value="1"/>
</dbReference>
<evidence type="ECO:0000256" key="3">
    <source>
        <dbReference type="ARBA" id="ARBA00023015"/>
    </source>
</evidence>
<keyword evidence="4" id="KW-0238">DNA-binding</keyword>
<feature type="signal peptide" evidence="7">
    <location>
        <begin position="1"/>
        <end position="17"/>
    </location>
</feature>
<keyword evidence="7" id="KW-0732">Signal</keyword>
<accession>A0ABQ1B758</accession>
<feature type="chain" id="PRO_5045590225" description="Xylanolytic transcriptional activator regulatory domain-containing protein" evidence="7">
    <location>
        <begin position="18"/>
        <end position="274"/>
    </location>
</feature>
<evidence type="ECO:0000256" key="5">
    <source>
        <dbReference type="ARBA" id="ARBA00023163"/>
    </source>
</evidence>
<evidence type="ECO:0000313" key="10">
    <source>
        <dbReference type="Proteomes" id="UP000465266"/>
    </source>
</evidence>
<dbReference type="InterPro" id="IPR051430">
    <property type="entry name" value="Fungal_TF_Env_Response"/>
</dbReference>
<keyword evidence="2" id="KW-0862">Zinc</keyword>
<dbReference type="Pfam" id="PF04082">
    <property type="entry name" value="Fungal_trans"/>
    <property type="match status" value="1"/>
</dbReference>
<feature type="domain" description="Xylanolytic transcriptional activator regulatory" evidence="8">
    <location>
        <begin position="3"/>
        <end position="134"/>
    </location>
</feature>
<gene>
    <name evidence="9" type="ORF">IFM53868_07851</name>
</gene>
<dbReference type="InterPro" id="IPR007219">
    <property type="entry name" value="XnlR_reg_dom"/>
</dbReference>
<comment type="caution">
    <text evidence="9">The sequence shown here is derived from an EMBL/GenBank/DDBJ whole genome shotgun (WGS) entry which is preliminary data.</text>
</comment>